<evidence type="ECO:0000256" key="3">
    <source>
        <dbReference type="ARBA" id="ARBA00022840"/>
    </source>
</evidence>
<dbReference type="GO" id="GO:0005524">
    <property type="term" value="F:ATP binding"/>
    <property type="evidence" value="ECO:0007669"/>
    <property type="project" value="UniProtKB-UniRule"/>
</dbReference>
<dbReference type="EMBL" id="PFBO01000093">
    <property type="protein sequence ID" value="PIT90355.1"/>
    <property type="molecule type" value="Genomic_DNA"/>
</dbReference>
<keyword evidence="2 4" id="KW-0547">Nucleotide-binding</keyword>
<dbReference type="PANTHER" id="PTHR21621">
    <property type="entry name" value="RIBOSOMAL PROTEIN S6 MODIFICATION PROTEIN"/>
    <property type="match status" value="1"/>
</dbReference>
<keyword evidence="3 4" id="KW-0067">ATP-binding</keyword>
<evidence type="ECO:0000256" key="4">
    <source>
        <dbReference type="PROSITE-ProRule" id="PRU00409"/>
    </source>
</evidence>
<dbReference type="GO" id="GO:0005840">
    <property type="term" value="C:ribosome"/>
    <property type="evidence" value="ECO:0007669"/>
    <property type="project" value="UniProtKB-KW"/>
</dbReference>
<evidence type="ECO:0000313" key="7">
    <source>
        <dbReference type="Proteomes" id="UP000230543"/>
    </source>
</evidence>
<dbReference type="SUPFAM" id="SSF52440">
    <property type="entry name" value="PreATP-grasp domain"/>
    <property type="match status" value="1"/>
</dbReference>
<dbReference type="InterPro" id="IPR054562">
    <property type="entry name" value="LysX/ArgX_preATP_grasp"/>
</dbReference>
<feature type="non-terminal residue" evidence="6">
    <location>
        <position position="231"/>
    </location>
</feature>
<dbReference type="InterPro" id="IPR013651">
    <property type="entry name" value="ATP-grasp_RimK-type"/>
</dbReference>
<accession>A0A2M6WCB9</accession>
<dbReference type="GO" id="GO:0046872">
    <property type="term" value="F:metal ion binding"/>
    <property type="evidence" value="ECO:0007669"/>
    <property type="project" value="UniProtKB-KW"/>
</dbReference>
<organism evidence="6 7">
    <name type="scientific">Candidatus Komeilibacteria bacterium CG10_big_fil_rev_8_21_14_0_10_41_13</name>
    <dbReference type="NCBI Taxonomy" id="1974476"/>
    <lineage>
        <taxon>Bacteria</taxon>
        <taxon>Candidatus Komeiliibacteriota</taxon>
    </lineage>
</organism>
<evidence type="ECO:0000313" key="6">
    <source>
        <dbReference type="EMBL" id="PIT90355.1"/>
    </source>
</evidence>
<dbReference type="PANTHER" id="PTHR21621:SF0">
    <property type="entry name" value="BETA-CITRYLGLUTAMATE SYNTHASE B-RELATED"/>
    <property type="match status" value="1"/>
</dbReference>
<reference evidence="7" key="1">
    <citation type="submission" date="2017-09" db="EMBL/GenBank/DDBJ databases">
        <title>Depth-based differentiation of microbial function through sediment-hosted aquifers and enrichment of novel symbionts in the deep terrestrial subsurface.</title>
        <authorList>
            <person name="Probst A.J."/>
            <person name="Ladd B."/>
            <person name="Jarett J.K."/>
            <person name="Geller-Mcgrath D.E."/>
            <person name="Sieber C.M.K."/>
            <person name="Emerson J.B."/>
            <person name="Anantharaman K."/>
            <person name="Thomas B.C."/>
            <person name="Malmstrom R."/>
            <person name="Stieglmeier M."/>
            <person name="Klingl A."/>
            <person name="Woyke T."/>
            <person name="Ryan C.M."/>
            <person name="Banfield J.F."/>
        </authorList>
    </citation>
    <scope>NUCLEOTIDE SEQUENCE [LARGE SCALE GENOMIC DNA]</scope>
</reference>
<keyword evidence="6" id="KW-0689">Ribosomal protein</keyword>
<dbReference type="InterPro" id="IPR004666">
    <property type="entry name" value="Rp_bS6_RimK/Lys_biosynth_LsyX"/>
</dbReference>
<dbReference type="InterPro" id="IPR013815">
    <property type="entry name" value="ATP_grasp_subdomain_1"/>
</dbReference>
<dbReference type="GO" id="GO:0009432">
    <property type="term" value="P:SOS response"/>
    <property type="evidence" value="ECO:0007669"/>
    <property type="project" value="TreeGrafter"/>
</dbReference>
<dbReference type="Gene3D" id="3.30.1490.20">
    <property type="entry name" value="ATP-grasp fold, A domain"/>
    <property type="match status" value="1"/>
</dbReference>
<gene>
    <name evidence="6" type="ORF">COU22_02580</name>
</gene>
<comment type="caution">
    <text evidence="6">The sequence shown here is derived from an EMBL/GenBank/DDBJ whole genome shotgun (WGS) entry which is preliminary data.</text>
</comment>
<dbReference type="AlphaFoldDB" id="A0A2M6WCB9"/>
<name>A0A2M6WCB9_9BACT</name>
<dbReference type="Pfam" id="PF08443">
    <property type="entry name" value="RimK"/>
    <property type="match status" value="1"/>
</dbReference>
<dbReference type="Proteomes" id="UP000230543">
    <property type="component" value="Unassembled WGS sequence"/>
</dbReference>
<dbReference type="Pfam" id="PF22626">
    <property type="entry name" value="LysX_preATP_grasp"/>
    <property type="match status" value="1"/>
</dbReference>
<dbReference type="InterPro" id="IPR016185">
    <property type="entry name" value="PreATP-grasp_dom_sf"/>
</dbReference>
<dbReference type="GO" id="GO:0018169">
    <property type="term" value="F:ribosomal S6-glutamic acid ligase activity"/>
    <property type="evidence" value="ECO:0007669"/>
    <property type="project" value="TreeGrafter"/>
</dbReference>
<proteinExistence type="predicted"/>
<feature type="domain" description="ATP-grasp" evidence="5">
    <location>
        <begin position="94"/>
        <end position="174"/>
    </location>
</feature>
<evidence type="ECO:0000259" key="5">
    <source>
        <dbReference type="PROSITE" id="PS50975"/>
    </source>
</evidence>
<dbReference type="Gene3D" id="3.30.470.20">
    <property type="entry name" value="ATP-grasp fold, B domain"/>
    <property type="match status" value="1"/>
</dbReference>
<protein>
    <submittedName>
        <fullName evidence="6">30S ribosomal protein S6--L-glutamate ligase</fullName>
    </submittedName>
</protein>
<keyword evidence="6" id="KW-0687">Ribonucleoprotein</keyword>
<dbReference type="PROSITE" id="PS50975">
    <property type="entry name" value="ATP_GRASP"/>
    <property type="match status" value="1"/>
</dbReference>
<sequence>MKKIALIQSILTKENRFILDELKKQGAEVTILDDRQLVLDFNQAEKFKEFDLIFERCLNHSRGLYLLNFFESLGIKTVNTYDIVRICGDKYLTSLLLQENKIPTPKVKLAFTPESALEAIEAMGYPVVIKPCVGSWGRLIAKINDRQSAEAIVEHKSTLGSYQHSIFYLQEYIEKPGRDIRAFVVGDQVIAAIYRSSQHWITNTARGGRAENCLLTEEIKRLGNQVAGVIG</sequence>
<keyword evidence="6" id="KW-0436">Ligase</keyword>
<dbReference type="Gene3D" id="3.40.50.20">
    <property type="match status" value="1"/>
</dbReference>
<dbReference type="InterPro" id="IPR011761">
    <property type="entry name" value="ATP-grasp"/>
</dbReference>
<evidence type="ECO:0000256" key="1">
    <source>
        <dbReference type="ARBA" id="ARBA00022723"/>
    </source>
</evidence>
<dbReference type="GO" id="GO:0005737">
    <property type="term" value="C:cytoplasm"/>
    <property type="evidence" value="ECO:0007669"/>
    <property type="project" value="TreeGrafter"/>
</dbReference>
<dbReference type="NCBIfam" id="TIGR00768">
    <property type="entry name" value="rimK_fam"/>
    <property type="match status" value="1"/>
</dbReference>
<evidence type="ECO:0000256" key="2">
    <source>
        <dbReference type="ARBA" id="ARBA00022741"/>
    </source>
</evidence>
<dbReference type="FunFam" id="3.30.1490.20:FF:000025">
    <property type="entry name" value="Alpha-aminoadipate--LysW ligase LysX protein"/>
    <property type="match status" value="1"/>
</dbReference>
<dbReference type="SUPFAM" id="SSF56059">
    <property type="entry name" value="Glutathione synthetase ATP-binding domain-like"/>
    <property type="match status" value="1"/>
</dbReference>
<keyword evidence="1" id="KW-0479">Metal-binding</keyword>